<sequence length="497" mass="54369">MRFLLAALCILVSLLSVSWGTATALCPSNGNTHVIYVTSNMGDNIWAFDTAGQYIGLVLNKSSFPFRVDKLRDMKFGPGNHLYVTSARGTYSRVFAVSGNGLLNRTLNEGCTRNYLFTVTTQSSKNPFLDHPYAVAFHPVDGSLFVSNQNSVTVTKYVRVEGGKGAFPQWEPAQNVAQAISNASVLDGVSAKAGLFASSWSNAYSLRSVRGLALSPPLPRALVEQAAPAGYYSTLRGLAYYVIVCDLAADRLQVFLAETGEHVFSIPVAAPVQVLFPSRYEAPISAPTSFFETPYVYVTSKEDGLAFLVPLVASPRSANMGGFADPQRRPKAYAITKRGPHHSLSGIYENPSHEMLLIADRVGRRISTYASPFLVDSKKGSESSPFLGHFSSRLPDQPEFILTTMVEQQSSIPFCYELSEDGSFRYVALCTAGYMWALGILFSFIVAAIYCVLRKVRRCQERSSKHGREHVQIPNSPIAEEAPLVDDNRVEGYGTVN</sequence>
<dbReference type="GeneID" id="40314687"/>
<keyword evidence="4" id="KW-1185">Reference proteome</keyword>
<dbReference type="Proteomes" id="UP000284403">
    <property type="component" value="Unassembled WGS sequence"/>
</dbReference>
<evidence type="ECO:0000313" key="3">
    <source>
        <dbReference type="EMBL" id="RNF26678.1"/>
    </source>
</evidence>
<keyword evidence="2" id="KW-0732">Signal</keyword>
<organism evidence="3 4">
    <name type="scientific">Trypanosoma conorhini</name>
    <dbReference type="NCBI Taxonomy" id="83891"/>
    <lineage>
        <taxon>Eukaryota</taxon>
        <taxon>Discoba</taxon>
        <taxon>Euglenozoa</taxon>
        <taxon>Kinetoplastea</taxon>
        <taxon>Metakinetoplastina</taxon>
        <taxon>Trypanosomatida</taxon>
        <taxon>Trypanosomatidae</taxon>
        <taxon>Trypanosoma</taxon>
    </lineage>
</organism>
<dbReference type="RefSeq" id="XP_029231884.1">
    <property type="nucleotide sequence ID" value="XM_029368014.1"/>
</dbReference>
<evidence type="ECO:0000313" key="4">
    <source>
        <dbReference type="Proteomes" id="UP000284403"/>
    </source>
</evidence>
<proteinExistence type="predicted"/>
<dbReference type="AlphaFoldDB" id="A0A422Q9N7"/>
<dbReference type="SUPFAM" id="SSF101898">
    <property type="entry name" value="NHL repeat"/>
    <property type="match status" value="1"/>
</dbReference>
<keyword evidence="1" id="KW-0472">Membrane</keyword>
<dbReference type="OrthoDB" id="270901at2759"/>
<reference evidence="3 4" key="1">
    <citation type="journal article" date="2018" name="BMC Genomics">
        <title>Genomic comparison of Trypanosoma conorhini and Trypanosoma rangeli to Trypanosoma cruzi strains of high and low virulence.</title>
        <authorList>
            <person name="Bradwell K.R."/>
            <person name="Koparde V.N."/>
            <person name="Matveyev A.V."/>
            <person name="Serrano M.G."/>
            <person name="Alves J.M."/>
            <person name="Parikh H."/>
            <person name="Huang B."/>
            <person name="Lee V."/>
            <person name="Espinosa-Alvarez O."/>
            <person name="Ortiz P.A."/>
            <person name="Costa-Martins A.G."/>
            <person name="Teixeira M.M."/>
            <person name="Buck G.A."/>
        </authorList>
    </citation>
    <scope>NUCLEOTIDE SEQUENCE [LARGE SCALE GENOMIC DNA]</scope>
    <source>
        <strain evidence="3 4">025E</strain>
    </source>
</reference>
<gene>
    <name evidence="3" type="ORF">Tco025E_01076</name>
</gene>
<keyword evidence="1" id="KW-1133">Transmembrane helix</keyword>
<comment type="caution">
    <text evidence="3">The sequence shown here is derived from an EMBL/GenBank/DDBJ whole genome shotgun (WGS) entry which is preliminary data.</text>
</comment>
<evidence type="ECO:0000256" key="1">
    <source>
        <dbReference type="SAM" id="Phobius"/>
    </source>
</evidence>
<feature type="chain" id="PRO_5019160500" evidence="2">
    <location>
        <begin position="21"/>
        <end position="497"/>
    </location>
</feature>
<protein>
    <submittedName>
        <fullName evidence="3">Putative mucin-associated surface protein (MASP)</fullName>
    </submittedName>
</protein>
<feature type="transmembrane region" description="Helical" evidence="1">
    <location>
        <begin position="433"/>
        <end position="453"/>
    </location>
</feature>
<evidence type="ECO:0000256" key="2">
    <source>
        <dbReference type="SAM" id="SignalP"/>
    </source>
</evidence>
<keyword evidence="1" id="KW-0812">Transmembrane</keyword>
<accession>A0A422Q9N7</accession>
<name>A0A422Q9N7_9TRYP</name>
<dbReference type="EMBL" id="MKKU01000032">
    <property type="protein sequence ID" value="RNF26678.1"/>
    <property type="molecule type" value="Genomic_DNA"/>
</dbReference>
<feature type="signal peptide" evidence="2">
    <location>
        <begin position="1"/>
        <end position="20"/>
    </location>
</feature>